<organism evidence="2 3">
    <name type="scientific">Goodea atripinnis</name>
    <dbReference type="NCBI Taxonomy" id="208336"/>
    <lineage>
        <taxon>Eukaryota</taxon>
        <taxon>Metazoa</taxon>
        <taxon>Chordata</taxon>
        <taxon>Craniata</taxon>
        <taxon>Vertebrata</taxon>
        <taxon>Euteleostomi</taxon>
        <taxon>Actinopterygii</taxon>
        <taxon>Neopterygii</taxon>
        <taxon>Teleostei</taxon>
        <taxon>Neoteleostei</taxon>
        <taxon>Acanthomorphata</taxon>
        <taxon>Ovalentaria</taxon>
        <taxon>Atherinomorphae</taxon>
        <taxon>Cyprinodontiformes</taxon>
        <taxon>Goodeidae</taxon>
        <taxon>Goodea</taxon>
    </lineage>
</organism>
<feature type="compositionally biased region" description="Basic and acidic residues" evidence="1">
    <location>
        <begin position="161"/>
        <end position="175"/>
    </location>
</feature>
<proteinExistence type="predicted"/>
<evidence type="ECO:0000313" key="2">
    <source>
        <dbReference type="EMBL" id="MEQ2166895.1"/>
    </source>
</evidence>
<dbReference type="Proteomes" id="UP001476798">
    <property type="component" value="Unassembled WGS sequence"/>
</dbReference>
<sequence length="175" mass="19305">YLICGLPGLSKTYGDTYQIVPTGRGRRLRPPPGHSGSFLILSPVLEPDPETQRKEQMEGRASVANHQSPNCQKADGYAYEVHQPAVAAFRWPEMCAPEHRVQNSQRVSPEPQGVLPESAYRVQSRAGAAAPARPDAEHEPALRVYDQAPSAHQPCPALTGSEERTPYRRDRASNR</sequence>
<protein>
    <submittedName>
        <fullName evidence="2">Uncharacterized protein</fullName>
    </submittedName>
</protein>
<accession>A0ABV0N683</accession>
<reference evidence="2 3" key="1">
    <citation type="submission" date="2021-06" db="EMBL/GenBank/DDBJ databases">
        <authorList>
            <person name="Palmer J.M."/>
        </authorList>
    </citation>
    <scope>NUCLEOTIDE SEQUENCE [LARGE SCALE GENOMIC DNA]</scope>
    <source>
        <strain evidence="2 3">GA_2019</strain>
        <tissue evidence="2">Muscle</tissue>
    </source>
</reference>
<feature type="region of interest" description="Disordered" evidence="1">
    <location>
        <begin position="119"/>
        <end position="175"/>
    </location>
</feature>
<feature type="non-terminal residue" evidence="2">
    <location>
        <position position="1"/>
    </location>
</feature>
<keyword evidence="3" id="KW-1185">Reference proteome</keyword>
<name>A0ABV0N683_9TELE</name>
<dbReference type="EMBL" id="JAHRIO010026632">
    <property type="protein sequence ID" value="MEQ2166895.1"/>
    <property type="molecule type" value="Genomic_DNA"/>
</dbReference>
<gene>
    <name evidence="2" type="ORF">GOODEAATRI_033147</name>
</gene>
<evidence type="ECO:0000256" key="1">
    <source>
        <dbReference type="SAM" id="MobiDB-lite"/>
    </source>
</evidence>
<evidence type="ECO:0000313" key="3">
    <source>
        <dbReference type="Proteomes" id="UP001476798"/>
    </source>
</evidence>
<comment type="caution">
    <text evidence="2">The sequence shown here is derived from an EMBL/GenBank/DDBJ whole genome shotgun (WGS) entry which is preliminary data.</text>
</comment>